<dbReference type="STRING" id="39966.A0A369JP59"/>
<gene>
    <name evidence="1" type="ORF">Hypma_010541</name>
</gene>
<proteinExistence type="predicted"/>
<dbReference type="AlphaFoldDB" id="A0A369JP59"/>
<dbReference type="OrthoDB" id="2527272at2759"/>
<dbReference type="InParanoid" id="A0A369JP59"/>
<dbReference type="Proteomes" id="UP000076154">
    <property type="component" value="Unassembled WGS sequence"/>
</dbReference>
<evidence type="ECO:0000313" key="2">
    <source>
        <dbReference type="Proteomes" id="UP000076154"/>
    </source>
</evidence>
<name>A0A369JP59_HYPMA</name>
<dbReference type="EMBL" id="LUEZ02000051">
    <property type="protein sequence ID" value="RDB22347.1"/>
    <property type="molecule type" value="Genomic_DNA"/>
</dbReference>
<comment type="caution">
    <text evidence="1">The sequence shown here is derived from an EMBL/GenBank/DDBJ whole genome shotgun (WGS) entry which is preliminary data.</text>
</comment>
<reference evidence="1" key="1">
    <citation type="submission" date="2018-04" db="EMBL/GenBank/DDBJ databases">
        <title>Whole genome sequencing of Hypsizygus marmoreus.</title>
        <authorList>
            <person name="Choi I.-G."/>
            <person name="Min B."/>
            <person name="Kim J.-G."/>
            <person name="Kim S."/>
            <person name="Oh Y.-L."/>
            <person name="Kong W.-S."/>
            <person name="Park H."/>
            <person name="Jeong J."/>
            <person name="Song E.-S."/>
        </authorList>
    </citation>
    <scope>NUCLEOTIDE SEQUENCE [LARGE SCALE GENOMIC DNA]</scope>
    <source>
        <strain evidence="1">51987-8</strain>
    </source>
</reference>
<organism evidence="1 2">
    <name type="scientific">Hypsizygus marmoreus</name>
    <name type="common">White beech mushroom</name>
    <name type="synonym">Agaricus marmoreus</name>
    <dbReference type="NCBI Taxonomy" id="39966"/>
    <lineage>
        <taxon>Eukaryota</taxon>
        <taxon>Fungi</taxon>
        <taxon>Dikarya</taxon>
        <taxon>Basidiomycota</taxon>
        <taxon>Agaricomycotina</taxon>
        <taxon>Agaricomycetes</taxon>
        <taxon>Agaricomycetidae</taxon>
        <taxon>Agaricales</taxon>
        <taxon>Tricholomatineae</taxon>
        <taxon>Lyophyllaceae</taxon>
        <taxon>Hypsizygus</taxon>
    </lineage>
</organism>
<sequence length="113" mass="12445">MPNSQTCQLIKIAGTLILLDLAGKAYLEFDKSFGEEEAAAPPYDKLFALALQQCSSILLLHCALCRVVIAWTKFAKAESPTNILNFLDAVFPTPELCPNYICIDKAYLSLNCN</sequence>
<keyword evidence="2" id="KW-1185">Reference proteome</keyword>
<evidence type="ECO:0000313" key="1">
    <source>
        <dbReference type="EMBL" id="RDB22347.1"/>
    </source>
</evidence>
<accession>A0A369JP59</accession>
<protein>
    <submittedName>
        <fullName evidence="1">Uncharacterized protein</fullName>
    </submittedName>
</protein>